<evidence type="ECO:0000259" key="8">
    <source>
        <dbReference type="PROSITE" id="PS51910"/>
    </source>
</evidence>
<keyword evidence="13" id="KW-1185">Reference proteome</keyword>
<dbReference type="EMBL" id="CAJOBC010004083">
    <property type="protein sequence ID" value="CAF3813924.1"/>
    <property type="molecule type" value="Genomic_DNA"/>
</dbReference>
<comment type="similarity">
    <text evidence="6">Belongs to the glycosyl hydrolase 18 family.</text>
</comment>
<dbReference type="InterPro" id="IPR001223">
    <property type="entry name" value="Glyco_hydro18_cat"/>
</dbReference>
<keyword evidence="2 5" id="KW-0378">Hydrolase</keyword>
<dbReference type="EMBL" id="CAJNOK010000275">
    <property type="protein sequence ID" value="CAF0741823.1"/>
    <property type="molecule type" value="Genomic_DNA"/>
</dbReference>
<keyword evidence="1 7" id="KW-0732">Signal</keyword>
<evidence type="ECO:0000313" key="11">
    <source>
        <dbReference type="EMBL" id="CAF3519341.1"/>
    </source>
</evidence>
<sequence>MQKHTLFVFYILFICGNKLQTYATLRIVCYYTNWSVYRESTIPILYPDSIDPHICTHIHYAFAKIHPVTLNIEPTEKHDTHWTDHHSMPLYHRLYGLKRRNPQLKIILAVGGWSAKSEGFNAVLYNETNRAKFIDQTLKYLRDWNFDGLDLDWEFPGDVERDADSESKIKFDVLVKELRDAVDYVSKSQNKTFLLSAAVAADPQKIDNGYIVENFCRYLDYVNVMSYDYHGQWDNVTGINSPLYKSHTDLPSHEEWKNVNSSIYYWLERGCPAEKMNIGLAIYGRTFTISNESSTVTIGSESIGGGEAGPFVKENGTLAYFEICQKLHVLNWTSVFDTESQTPYAYNGKQWVGYDNLKSIVLKVLWAKTVGLGGAMLWTLDFDDYTGLFCNHGMFPLTRRIHEMMLDDIIKHLPLSNTTSVILEQSTRLKVTTIKFSDRQKTTRRDHYRLSNLAVTCTNTSTLDYFYMFLLSLAYKIYF</sequence>
<dbReference type="SMART" id="SM00636">
    <property type="entry name" value="Glyco_18"/>
    <property type="match status" value="1"/>
</dbReference>
<dbReference type="InterPro" id="IPR011583">
    <property type="entry name" value="Chitinase_II/V-like_cat"/>
</dbReference>
<dbReference type="InterPro" id="IPR017853">
    <property type="entry name" value="GH"/>
</dbReference>
<dbReference type="GO" id="GO:0004568">
    <property type="term" value="F:chitinase activity"/>
    <property type="evidence" value="ECO:0007669"/>
    <property type="project" value="TreeGrafter"/>
</dbReference>
<evidence type="ECO:0000313" key="13">
    <source>
        <dbReference type="Proteomes" id="UP000663829"/>
    </source>
</evidence>
<dbReference type="Gene3D" id="3.10.50.10">
    <property type="match status" value="1"/>
</dbReference>
<dbReference type="Proteomes" id="UP000681722">
    <property type="component" value="Unassembled WGS sequence"/>
</dbReference>
<dbReference type="SUPFAM" id="SSF54556">
    <property type="entry name" value="Chitinase insertion domain"/>
    <property type="match status" value="1"/>
</dbReference>
<dbReference type="EMBL" id="CAJOBA010000275">
    <property type="protein sequence ID" value="CAF3519341.1"/>
    <property type="molecule type" value="Genomic_DNA"/>
</dbReference>
<organism evidence="10 13">
    <name type="scientific">Didymodactylos carnosus</name>
    <dbReference type="NCBI Taxonomy" id="1234261"/>
    <lineage>
        <taxon>Eukaryota</taxon>
        <taxon>Metazoa</taxon>
        <taxon>Spiralia</taxon>
        <taxon>Gnathifera</taxon>
        <taxon>Rotifera</taxon>
        <taxon>Eurotatoria</taxon>
        <taxon>Bdelloidea</taxon>
        <taxon>Philodinida</taxon>
        <taxon>Philodinidae</taxon>
        <taxon>Didymodactylos</taxon>
    </lineage>
</organism>
<name>A0A814JXM8_9BILA</name>
<dbReference type="InterPro" id="IPR029070">
    <property type="entry name" value="Chitinase_insertion_sf"/>
</dbReference>
<gene>
    <name evidence="10" type="ORF">GPM918_LOCUS15922</name>
    <name evidence="9" type="ORF">OVA965_LOCUS1485</name>
    <name evidence="12" type="ORF">SRO942_LOCUS15922</name>
    <name evidence="11" type="ORF">TMI583_LOCUS1486</name>
</gene>
<evidence type="ECO:0000256" key="5">
    <source>
        <dbReference type="RuleBase" id="RU000489"/>
    </source>
</evidence>
<dbReference type="Proteomes" id="UP000677228">
    <property type="component" value="Unassembled WGS sequence"/>
</dbReference>
<dbReference type="AlphaFoldDB" id="A0A814JXM8"/>
<dbReference type="InterPro" id="IPR050314">
    <property type="entry name" value="Glycosyl_Hydrlase_18"/>
</dbReference>
<dbReference type="PANTHER" id="PTHR11177">
    <property type="entry name" value="CHITINASE"/>
    <property type="match status" value="1"/>
</dbReference>
<dbReference type="PROSITE" id="PS51910">
    <property type="entry name" value="GH18_2"/>
    <property type="match status" value="1"/>
</dbReference>
<dbReference type="InterPro" id="IPR001579">
    <property type="entry name" value="Glyco_hydro_18_chit_AS"/>
</dbReference>
<dbReference type="FunFam" id="3.10.50.10:FF:000004">
    <property type="entry name" value="Chitinase 5"/>
    <property type="match status" value="1"/>
</dbReference>
<comment type="caution">
    <text evidence="10">The sequence shown here is derived from an EMBL/GenBank/DDBJ whole genome shotgun (WGS) entry which is preliminary data.</text>
</comment>
<dbReference type="PROSITE" id="PS01095">
    <property type="entry name" value="GH18_1"/>
    <property type="match status" value="1"/>
</dbReference>
<protein>
    <recommendedName>
        <fullName evidence="8">GH18 domain-containing protein</fullName>
    </recommendedName>
</protein>
<dbReference type="GO" id="GO:0005576">
    <property type="term" value="C:extracellular region"/>
    <property type="evidence" value="ECO:0007669"/>
    <property type="project" value="TreeGrafter"/>
</dbReference>
<evidence type="ECO:0000256" key="4">
    <source>
        <dbReference type="ARBA" id="ARBA00023295"/>
    </source>
</evidence>
<dbReference type="SUPFAM" id="SSF51445">
    <property type="entry name" value="(Trans)glycosidases"/>
    <property type="match status" value="1"/>
</dbReference>
<proteinExistence type="inferred from homology"/>
<feature type="domain" description="GH18" evidence="8">
    <location>
        <begin position="25"/>
        <end position="408"/>
    </location>
</feature>
<dbReference type="GO" id="GO:0008061">
    <property type="term" value="F:chitin binding"/>
    <property type="evidence" value="ECO:0007669"/>
    <property type="project" value="InterPro"/>
</dbReference>
<dbReference type="Proteomes" id="UP000682733">
    <property type="component" value="Unassembled WGS sequence"/>
</dbReference>
<evidence type="ECO:0000256" key="3">
    <source>
        <dbReference type="ARBA" id="ARBA00023157"/>
    </source>
</evidence>
<evidence type="ECO:0000256" key="1">
    <source>
        <dbReference type="ARBA" id="ARBA00022729"/>
    </source>
</evidence>
<dbReference type="EMBL" id="CAJNOQ010004083">
    <property type="protein sequence ID" value="CAF1043866.1"/>
    <property type="molecule type" value="Genomic_DNA"/>
</dbReference>
<dbReference type="PANTHER" id="PTHR11177:SF317">
    <property type="entry name" value="CHITINASE 12-RELATED"/>
    <property type="match status" value="1"/>
</dbReference>
<evidence type="ECO:0000313" key="12">
    <source>
        <dbReference type="EMBL" id="CAF3813924.1"/>
    </source>
</evidence>
<dbReference type="Gene3D" id="3.20.20.80">
    <property type="entry name" value="Glycosidases"/>
    <property type="match status" value="1"/>
</dbReference>
<keyword evidence="4 5" id="KW-0326">Glycosidase</keyword>
<evidence type="ECO:0000313" key="10">
    <source>
        <dbReference type="EMBL" id="CAF1043866.1"/>
    </source>
</evidence>
<dbReference type="OrthoDB" id="76388at2759"/>
<evidence type="ECO:0000256" key="2">
    <source>
        <dbReference type="ARBA" id="ARBA00022801"/>
    </source>
</evidence>
<feature type="chain" id="PRO_5035684614" description="GH18 domain-containing protein" evidence="7">
    <location>
        <begin position="24"/>
        <end position="479"/>
    </location>
</feature>
<dbReference type="GO" id="GO:0005975">
    <property type="term" value="P:carbohydrate metabolic process"/>
    <property type="evidence" value="ECO:0007669"/>
    <property type="project" value="InterPro"/>
</dbReference>
<accession>A0A814JXM8</accession>
<dbReference type="Proteomes" id="UP000663829">
    <property type="component" value="Unassembled WGS sequence"/>
</dbReference>
<keyword evidence="3" id="KW-1015">Disulfide bond</keyword>
<evidence type="ECO:0000313" key="9">
    <source>
        <dbReference type="EMBL" id="CAF0741823.1"/>
    </source>
</evidence>
<reference evidence="10" key="1">
    <citation type="submission" date="2021-02" db="EMBL/GenBank/DDBJ databases">
        <authorList>
            <person name="Nowell W R."/>
        </authorList>
    </citation>
    <scope>NUCLEOTIDE SEQUENCE</scope>
</reference>
<evidence type="ECO:0000256" key="6">
    <source>
        <dbReference type="RuleBase" id="RU004453"/>
    </source>
</evidence>
<evidence type="ECO:0000256" key="7">
    <source>
        <dbReference type="SAM" id="SignalP"/>
    </source>
</evidence>
<feature type="signal peptide" evidence="7">
    <location>
        <begin position="1"/>
        <end position="23"/>
    </location>
</feature>
<dbReference type="GO" id="GO:0006032">
    <property type="term" value="P:chitin catabolic process"/>
    <property type="evidence" value="ECO:0007669"/>
    <property type="project" value="TreeGrafter"/>
</dbReference>
<dbReference type="Pfam" id="PF00704">
    <property type="entry name" value="Glyco_hydro_18"/>
    <property type="match status" value="1"/>
</dbReference>